<comment type="caution">
    <text evidence="2">The sequence shown here is derived from an EMBL/GenBank/DDBJ whole genome shotgun (WGS) entry which is preliminary data.</text>
</comment>
<feature type="region of interest" description="Disordered" evidence="1">
    <location>
        <begin position="69"/>
        <end position="129"/>
    </location>
</feature>
<dbReference type="Proteomes" id="UP001152300">
    <property type="component" value="Unassembled WGS sequence"/>
</dbReference>
<accession>A0A9X0DEW5</accession>
<organism evidence="2 3">
    <name type="scientific">Sclerotinia nivalis</name>
    <dbReference type="NCBI Taxonomy" id="352851"/>
    <lineage>
        <taxon>Eukaryota</taxon>
        <taxon>Fungi</taxon>
        <taxon>Dikarya</taxon>
        <taxon>Ascomycota</taxon>
        <taxon>Pezizomycotina</taxon>
        <taxon>Leotiomycetes</taxon>
        <taxon>Helotiales</taxon>
        <taxon>Sclerotiniaceae</taxon>
        <taxon>Sclerotinia</taxon>
    </lineage>
</organism>
<name>A0A9X0DEW5_9HELO</name>
<evidence type="ECO:0000313" key="2">
    <source>
        <dbReference type="EMBL" id="KAJ8059072.1"/>
    </source>
</evidence>
<gene>
    <name evidence="2" type="ORF">OCU04_012049</name>
</gene>
<feature type="compositionally biased region" description="Polar residues" evidence="1">
    <location>
        <begin position="72"/>
        <end position="100"/>
    </location>
</feature>
<evidence type="ECO:0000256" key="1">
    <source>
        <dbReference type="SAM" id="MobiDB-lite"/>
    </source>
</evidence>
<evidence type="ECO:0000313" key="3">
    <source>
        <dbReference type="Proteomes" id="UP001152300"/>
    </source>
</evidence>
<dbReference type="EMBL" id="JAPEIS010000015">
    <property type="protein sequence ID" value="KAJ8059072.1"/>
    <property type="molecule type" value="Genomic_DNA"/>
</dbReference>
<dbReference type="AlphaFoldDB" id="A0A9X0DEW5"/>
<sequence length="129" mass="14176">MKKDIKNMRDQMLQFNQVSLKILLAEHYESILRLEPIPSISTASELPVIQPSNSMNSDEVTLPPLDDMMATAAQSGSLQIGNTTSQNVPELTSNNVSSGKNSRKRGLPNDHSSSDGPANEMRGQRKRIV</sequence>
<protein>
    <submittedName>
        <fullName evidence="2">Uncharacterized protein</fullName>
    </submittedName>
</protein>
<keyword evidence="3" id="KW-1185">Reference proteome</keyword>
<reference evidence="2" key="1">
    <citation type="submission" date="2022-11" db="EMBL/GenBank/DDBJ databases">
        <title>Genome Resource of Sclerotinia nivalis Strain SnTB1, a Plant Pathogen Isolated from American Ginseng.</title>
        <authorList>
            <person name="Fan S."/>
        </authorList>
    </citation>
    <scope>NUCLEOTIDE SEQUENCE</scope>
    <source>
        <strain evidence="2">SnTB1</strain>
    </source>
</reference>
<proteinExistence type="predicted"/>